<sequence length="381" mass="40352">MGPLSGFRIIEMAGIGPGPFAGMLLADMGAEVIRIDRASANMMSMGANPADITGRGRKSIAVNLKAPEGVETVLKLLETADAIFEGFRPGVMEKLGLGPDVCLGRNEKLVYGRMTGWGQEGPLSQAAGHDINYIAITGALDAIGRSDSGPVPPLNLVGDYGGGSMYLVTGLLAALLEAGRSGKGQVVDAAITDGTISLMSATAGFKAMGIWDNERQSNMLDGGAHYYDSYQCRDEKWVTVGSIEPQFYALLSEKLGVDIGEPGFETQFDKANWPKYKTAMAAKFKTKTQAEWCEIMEGTDICFAPVLNQDEAAEHPHNVARQSYIDIDGVTQTAPAPRFSRTVSEVQGPAVGSGDQTDEILTDIGFTAEQIAAARDSGAIS</sequence>
<dbReference type="Gene3D" id="3.40.50.10540">
    <property type="entry name" value="Crotonobetainyl-coa:carnitine coa-transferase, domain 1"/>
    <property type="match status" value="1"/>
</dbReference>
<dbReference type="InterPro" id="IPR050509">
    <property type="entry name" value="CoA-transferase_III"/>
</dbReference>
<keyword evidence="1" id="KW-0808">Transferase</keyword>
<evidence type="ECO:0000313" key="2">
    <source>
        <dbReference type="Proteomes" id="UP000838100"/>
    </source>
</evidence>
<evidence type="ECO:0000313" key="1">
    <source>
        <dbReference type="EMBL" id="CAH0992773.1"/>
    </source>
</evidence>
<dbReference type="EMBL" id="CAKLPX010000003">
    <property type="protein sequence ID" value="CAH0992773.1"/>
    <property type="molecule type" value="Genomic_DNA"/>
</dbReference>
<dbReference type="PANTHER" id="PTHR48228">
    <property type="entry name" value="SUCCINYL-COA--D-CITRAMALATE COA-TRANSFERASE"/>
    <property type="match status" value="1"/>
</dbReference>
<comment type="caution">
    <text evidence="1">The sequence shown here is derived from an EMBL/GenBank/DDBJ whole genome shotgun (WGS) entry which is preliminary data.</text>
</comment>
<reference evidence="1" key="1">
    <citation type="submission" date="2021-12" db="EMBL/GenBank/DDBJ databases">
        <authorList>
            <person name="Rodrigo-Torres L."/>
            <person name="Arahal R. D."/>
            <person name="Lucena T."/>
        </authorList>
    </citation>
    <scope>NUCLEOTIDE SEQUENCE</scope>
    <source>
        <strain evidence="1">CECT 8267</strain>
    </source>
</reference>
<name>A0ABN8EK15_9GAMM</name>
<dbReference type="InterPro" id="IPR044855">
    <property type="entry name" value="CoA-Trfase_III_dom3_sf"/>
</dbReference>
<dbReference type="PANTHER" id="PTHR48228:SF5">
    <property type="entry name" value="ALPHA-METHYLACYL-COA RACEMASE"/>
    <property type="match status" value="1"/>
</dbReference>
<dbReference type="Gene3D" id="3.30.1540.10">
    <property type="entry name" value="formyl-coa transferase, domain 3"/>
    <property type="match status" value="1"/>
</dbReference>
<dbReference type="SUPFAM" id="SSF89796">
    <property type="entry name" value="CoA-transferase family III (CaiB/BaiF)"/>
    <property type="match status" value="1"/>
</dbReference>
<accession>A0ABN8EK15</accession>
<keyword evidence="2" id="KW-1185">Reference proteome</keyword>
<dbReference type="EC" id="2.8.3.19" evidence="1"/>
<dbReference type="InterPro" id="IPR023606">
    <property type="entry name" value="CoA-Trfase_III_dom_1_sf"/>
</dbReference>
<dbReference type="RefSeq" id="WP_237445448.1">
    <property type="nucleotide sequence ID" value="NZ_CAKLPX010000003.1"/>
</dbReference>
<organism evidence="1 2">
    <name type="scientific">Sinobacterium norvegicum</name>
    <dbReference type="NCBI Taxonomy" id="1641715"/>
    <lineage>
        <taxon>Bacteria</taxon>
        <taxon>Pseudomonadati</taxon>
        <taxon>Pseudomonadota</taxon>
        <taxon>Gammaproteobacteria</taxon>
        <taxon>Cellvibrionales</taxon>
        <taxon>Spongiibacteraceae</taxon>
        <taxon>Sinobacterium</taxon>
    </lineage>
</organism>
<dbReference type="Proteomes" id="UP000838100">
    <property type="component" value="Unassembled WGS sequence"/>
</dbReference>
<proteinExistence type="predicted"/>
<dbReference type="Pfam" id="PF02515">
    <property type="entry name" value="CoA_transf_3"/>
    <property type="match status" value="1"/>
</dbReference>
<protein>
    <submittedName>
        <fullName evidence="1">Acetyl-CoA:oxalate CoA-transferase</fullName>
        <ecNumber evidence="1">2.8.3.19</ecNumber>
    </submittedName>
</protein>
<dbReference type="InterPro" id="IPR003673">
    <property type="entry name" value="CoA-Trfase_fam_III"/>
</dbReference>
<dbReference type="GO" id="GO:0016740">
    <property type="term" value="F:transferase activity"/>
    <property type="evidence" value="ECO:0007669"/>
    <property type="project" value="UniProtKB-KW"/>
</dbReference>
<gene>
    <name evidence="1" type="primary">uctC_1</name>
    <name evidence="1" type="ORF">SIN8267_02910</name>
</gene>